<dbReference type="CDD" id="cd00408">
    <property type="entry name" value="DHDPS-like"/>
    <property type="match status" value="1"/>
</dbReference>
<comment type="similarity">
    <text evidence="1 3">Belongs to the DapA family.</text>
</comment>
<gene>
    <name evidence="4" type="ORF">N7U68_12625</name>
</gene>
<sequence>MQFEGIYTPIVTPYHDDFTINEEALAQTVELLIGAGVHGIIVAGTTGEYYAQSSETRLWLFERIHQLIAGRVPMIAGTGDMQTENSIAYARAAKEIGAEALLIATPPYSCPTGRELALHCLAIDRAANLPVMLYNYPGRMGVTMDEECLDRLGRSHNFCGIKESSGDINRLHLLARDYPHIGLGCGMDDQALEFFAWGARFWVCAGSNFAPEAHIALYKACAVDGDFTKGRAIMSAMLPLMRVLEQGGKFIQCIKHGLTVRGIPAGPPRRPLHPLNKDDKRALEEVIRTMNAAIKRIEGEAQ</sequence>
<proteinExistence type="inferred from homology"/>
<dbReference type="PANTHER" id="PTHR12128">
    <property type="entry name" value="DIHYDRODIPICOLINATE SYNTHASE"/>
    <property type="match status" value="1"/>
</dbReference>
<name>A0ABY6D738_9RHOB</name>
<evidence type="ECO:0000256" key="1">
    <source>
        <dbReference type="ARBA" id="ARBA00007592"/>
    </source>
</evidence>
<dbReference type="EMBL" id="CP106738">
    <property type="protein sequence ID" value="UXX81962.1"/>
    <property type="molecule type" value="Genomic_DNA"/>
</dbReference>
<dbReference type="Pfam" id="PF00701">
    <property type="entry name" value="DHDPS"/>
    <property type="match status" value="1"/>
</dbReference>
<evidence type="ECO:0000313" key="4">
    <source>
        <dbReference type="EMBL" id="UXX81962.1"/>
    </source>
</evidence>
<dbReference type="PRINTS" id="PR00146">
    <property type="entry name" value="DHPICSNTHASE"/>
</dbReference>
<keyword evidence="2 3" id="KW-0456">Lyase</keyword>
<dbReference type="SMART" id="SM01130">
    <property type="entry name" value="DHDPS"/>
    <property type="match status" value="1"/>
</dbReference>
<dbReference type="Gene3D" id="3.20.20.70">
    <property type="entry name" value="Aldolase class I"/>
    <property type="match status" value="1"/>
</dbReference>
<evidence type="ECO:0000256" key="3">
    <source>
        <dbReference type="PIRNR" id="PIRNR001365"/>
    </source>
</evidence>
<dbReference type="RefSeq" id="WP_165195009.1">
    <property type="nucleotide sequence ID" value="NZ_CP106738.1"/>
</dbReference>
<evidence type="ECO:0000256" key="2">
    <source>
        <dbReference type="ARBA" id="ARBA00023239"/>
    </source>
</evidence>
<dbReference type="PIRSF" id="PIRSF001365">
    <property type="entry name" value="DHDPS"/>
    <property type="match status" value="1"/>
</dbReference>
<protein>
    <submittedName>
        <fullName evidence="4">Dihydrodipicolinate synthase family protein</fullName>
    </submittedName>
</protein>
<organism evidence="4 5">
    <name type="scientific">Roseovarius pelagicus</name>
    <dbReference type="NCBI Taxonomy" id="2980108"/>
    <lineage>
        <taxon>Bacteria</taxon>
        <taxon>Pseudomonadati</taxon>
        <taxon>Pseudomonadota</taxon>
        <taxon>Alphaproteobacteria</taxon>
        <taxon>Rhodobacterales</taxon>
        <taxon>Roseobacteraceae</taxon>
        <taxon>Roseovarius</taxon>
    </lineage>
</organism>
<dbReference type="InterPro" id="IPR013785">
    <property type="entry name" value="Aldolase_TIM"/>
</dbReference>
<dbReference type="SUPFAM" id="SSF51569">
    <property type="entry name" value="Aldolase"/>
    <property type="match status" value="1"/>
</dbReference>
<dbReference type="InterPro" id="IPR002220">
    <property type="entry name" value="DapA-like"/>
</dbReference>
<dbReference type="Proteomes" id="UP001064087">
    <property type="component" value="Chromosome"/>
</dbReference>
<keyword evidence="5" id="KW-1185">Reference proteome</keyword>
<accession>A0ABY6D738</accession>
<evidence type="ECO:0000313" key="5">
    <source>
        <dbReference type="Proteomes" id="UP001064087"/>
    </source>
</evidence>
<reference evidence="4" key="1">
    <citation type="submission" date="2022-10" db="EMBL/GenBank/DDBJ databases">
        <title>Roseovarius pelagicus sp. nov., isolated from Arctic seawater.</title>
        <authorList>
            <person name="Hong Y.W."/>
            <person name="Hwang C.Y."/>
        </authorList>
    </citation>
    <scope>NUCLEOTIDE SEQUENCE</scope>
    <source>
        <strain evidence="4">HL-MP18</strain>
    </source>
</reference>
<dbReference type="PANTHER" id="PTHR12128:SF66">
    <property type="entry name" value="4-HYDROXY-2-OXOGLUTARATE ALDOLASE, MITOCHONDRIAL"/>
    <property type="match status" value="1"/>
</dbReference>